<keyword evidence="2" id="KW-1185">Reference proteome</keyword>
<comment type="caution">
    <text evidence="1">The sequence shown here is derived from an EMBL/GenBank/DDBJ whole genome shotgun (WGS) entry which is preliminary data.</text>
</comment>
<accession>A0A2T0WV44</accession>
<protein>
    <submittedName>
        <fullName evidence="1">Uncharacterized protein</fullName>
    </submittedName>
</protein>
<name>A0A2T0WV44_9BACT</name>
<sequence length="112" mass="13171">MKKILIGFLVLLFSCDTTPSQNIYYLKQAYSQDYNSEFGMEEEDKPFLAWEVKKDSIIIDGTPKKYEKKGSRLLIYGDDLEADYTIKTWSKDEIFLSQRDGRGKETLYLFKK</sequence>
<dbReference type="Proteomes" id="UP000238157">
    <property type="component" value="Unassembled WGS sequence"/>
</dbReference>
<evidence type="ECO:0000313" key="1">
    <source>
        <dbReference type="EMBL" id="PRY90547.1"/>
    </source>
</evidence>
<organism evidence="1 2">
    <name type="scientific">Mongoliibacter ruber</name>
    <dbReference type="NCBI Taxonomy" id="1750599"/>
    <lineage>
        <taxon>Bacteria</taxon>
        <taxon>Pseudomonadati</taxon>
        <taxon>Bacteroidota</taxon>
        <taxon>Cytophagia</taxon>
        <taxon>Cytophagales</taxon>
        <taxon>Cyclobacteriaceae</taxon>
        <taxon>Mongoliibacter</taxon>
    </lineage>
</organism>
<dbReference type="AlphaFoldDB" id="A0A2T0WV44"/>
<evidence type="ECO:0000313" key="2">
    <source>
        <dbReference type="Proteomes" id="UP000238157"/>
    </source>
</evidence>
<dbReference type="PROSITE" id="PS51257">
    <property type="entry name" value="PROKAR_LIPOPROTEIN"/>
    <property type="match status" value="1"/>
</dbReference>
<dbReference type="RefSeq" id="WP_106131785.1">
    <property type="nucleotide sequence ID" value="NZ_PVTR01000001.1"/>
</dbReference>
<gene>
    <name evidence="1" type="ORF">CLW00_101209</name>
</gene>
<reference evidence="1 2" key="1">
    <citation type="submission" date="2018-03" db="EMBL/GenBank/DDBJ databases">
        <title>Genomic Encyclopedia of Archaeal and Bacterial Type Strains, Phase II (KMG-II): from individual species to whole genera.</title>
        <authorList>
            <person name="Goeker M."/>
        </authorList>
    </citation>
    <scope>NUCLEOTIDE SEQUENCE [LARGE SCALE GENOMIC DNA]</scope>
    <source>
        <strain evidence="1 2">DSM 27929</strain>
    </source>
</reference>
<dbReference type="EMBL" id="PVTR01000001">
    <property type="protein sequence ID" value="PRY90547.1"/>
    <property type="molecule type" value="Genomic_DNA"/>
</dbReference>
<proteinExistence type="predicted"/>